<evidence type="ECO:0000256" key="3">
    <source>
        <dbReference type="ARBA" id="ARBA00022723"/>
    </source>
</evidence>
<name>A0A9W6THQ2_9STRA</name>
<reference evidence="8" key="1">
    <citation type="submission" date="2023-04" db="EMBL/GenBank/DDBJ databases">
        <title>Phytophthora lilii NBRC 32176.</title>
        <authorList>
            <person name="Ichikawa N."/>
            <person name="Sato H."/>
            <person name="Tonouchi N."/>
        </authorList>
    </citation>
    <scope>NUCLEOTIDE SEQUENCE</scope>
    <source>
        <strain evidence="8">NBRC 32176</strain>
    </source>
</reference>
<evidence type="ECO:0000256" key="1">
    <source>
        <dbReference type="ARBA" id="ARBA00001947"/>
    </source>
</evidence>
<feature type="region of interest" description="Disordered" evidence="7">
    <location>
        <begin position="1"/>
        <end position="57"/>
    </location>
</feature>
<dbReference type="EMBL" id="BSXW01000104">
    <property type="protein sequence ID" value="GMF12112.1"/>
    <property type="molecule type" value="Genomic_DNA"/>
</dbReference>
<dbReference type="GO" id="GO:0006508">
    <property type="term" value="P:proteolysis"/>
    <property type="evidence" value="ECO:0007669"/>
    <property type="project" value="UniProtKB-KW"/>
</dbReference>
<comment type="caution">
    <text evidence="8">The sequence shown here is derived from an EMBL/GenBank/DDBJ whole genome shotgun (WGS) entry which is preliminary data.</text>
</comment>
<accession>A0A9W6THQ2</accession>
<evidence type="ECO:0000256" key="4">
    <source>
        <dbReference type="ARBA" id="ARBA00022801"/>
    </source>
</evidence>
<dbReference type="PANTHER" id="PTHR15910:SF1">
    <property type="entry name" value="ARCHAEMETZINCIN-2"/>
    <property type="match status" value="1"/>
</dbReference>
<proteinExistence type="predicted"/>
<dbReference type="Proteomes" id="UP001165083">
    <property type="component" value="Unassembled WGS sequence"/>
</dbReference>
<sequence length="203" mass="22185">MARCGHEQLCLDPSSHAGKAGYARRSAQQLVAATRPSGRAQKALGISVPEPGDDLAWDPKYTAQSLKSWLQEPDRNPVTDDRNAVYVVPVPSVAAKVKHVKAWAQPKFPSRSAGVEPIARPDLKDVVQYLSAFYTNLPVKLLSEPELQFTSWDDGRQTKKRSKVSYIALSIGSEAVRIRARPSSDGIFAGQLNLECCNLVTSV</sequence>
<comment type="cofactor">
    <cofactor evidence="1">
        <name>Zn(2+)</name>
        <dbReference type="ChEBI" id="CHEBI:29105"/>
    </cofactor>
</comment>
<evidence type="ECO:0000256" key="2">
    <source>
        <dbReference type="ARBA" id="ARBA00022670"/>
    </source>
</evidence>
<dbReference type="AlphaFoldDB" id="A0A9W6THQ2"/>
<organism evidence="8 9">
    <name type="scientific">Phytophthora lilii</name>
    <dbReference type="NCBI Taxonomy" id="2077276"/>
    <lineage>
        <taxon>Eukaryota</taxon>
        <taxon>Sar</taxon>
        <taxon>Stramenopiles</taxon>
        <taxon>Oomycota</taxon>
        <taxon>Peronosporomycetes</taxon>
        <taxon>Peronosporales</taxon>
        <taxon>Peronosporaceae</taxon>
        <taxon>Phytophthora</taxon>
    </lineage>
</organism>
<evidence type="ECO:0000256" key="5">
    <source>
        <dbReference type="ARBA" id="ARBA00022833"/>
    </source>
</evidence>
<evidence type="ECO:0000313" key="9">
    <source>
        <dbReference type="Proteomes" id="UP001165083"/>
    </source>
</evidence>
<dbReference type="GO" id="GO:0008237">
    <property type="term" value="F:metallopeptidase activity"/>
    <property type="evidence" value="ECO:0007669"/>
    <property type="project" value="UniProtKB-KW"/>
</dbReference>
<protein>
    <submittedName>
        <fullName evidence="8">Unnamed protein product</fullName>
    </submittedName>
</protein>
<gene>
    <name evidence="8" type="ORF">Plil01_000276600</name>
</gene>
<dbReference type="GO" id="GO:0046872">
    <property type="term" value="F:metal ion binding"/>
    <property type="evidence" value="ECO:0007669"/>
    <property type="project" value="UniProtKB-KW"/>
</dbReference>
<keyword evidence="2" id="KW-0645">Protease</keyword>
<keyword evidence="9" id="KW-1185">Reference proteome</keyword>
<keyword evidence="4" id="KW-0378">Hydrolase</keyword>
<keyword evidence="6" id="KW-0482">Metalloprotease</keyword>
<dbReference type="OrthoDB" id="2365600at2759"/>
<dbReference type="InterPro" id="IPR012962">
    <property type="entry name" value="Pept_M54_archaemetzincn"/>
</dbReference>
<evidence type="ECO:0000313" key="8">
    <source>
        <dbReference type="EMBL" id="GMF12112.1"/>
    </source>
</evidence>
<keyword evidence="3" id="KW-0479">Metal-binding</keyword>
<evidence type="ECO:0000256" key="7">
    <source>
        <dbReference type="SAM" id="MobiDB-lite"/>
    </source>
</evidence>
<dbReference type="PANTHER" id="PTHR15910">
    <property type="entry name" value="ARCHAEMETZINCIN"/>
    <property type="match status" value="1"/>
</dbReference>
<evidence type="ECO:0000256" key="6">
    <source>
        <dbReference type="ARBA" id="ARBA00023049"/>
    </source>
</evidence>
<keyword evidence="5" id="KW-0862">Zinc</keyword>